<feature type="transmembrane region" description="Helical" evidence="5">
    <location>
        <begin position="78"/>
        <end position="100"/>
    </location>
</feature>
<feature type="transmembrane region" description="Helical" evidence="5">
    <location>
        <begin position="135"/>
        <end position="157"/>
    </location>
</feature>
<evidence type="ECO:0000313" key="7">
    <source>
        <dbReference type="Proteomes" id="UP000050794"/>
    </source>
</evidence>
<keyword evidence="7" id="KW-1185">Reference proteome</keyword>
<dbReference type="EMBL" id="UYWY01025842">
    <property type="protein sequence ID" value="VDM50018.1"/>
    <property type="molecule type" value="Genomic_DNA"/>
</dbReference>
<dbReference type="WBParaSite" id="TCNE_0001870101-mRNA-1">
    <property type="protein sequence ID" value="TCNE_0001870101-mRNA-1"/>
    <property type="gene ID" value="TCNE_0001870101"/>
</dbReference>
<evidence type="ECO:0000256" key="2">
    <source>
        <dbReference type="ARBA" id="ARBA00022692"/>
    </source>
</evidence>
<reference evidence="6 7" key="2">
    <citation type="submission" date="2018-11" db="EMBL/GenBank/DDBJ databases">
        <authorList>
            <consortium name="Pathogen Informatics"/>
        </authorList>
    </citation>
    <scope>NUCLEOTIDE SEQUENCE [LARGE SCALE GENOMIC DNA]</scope>
</reference>
<evidence type="ECO:0000256" key="1">
    <source>
        <dbReference type="ARBA" id="ARBA00004141"/>
    </source>
</evidence>
<evidence type="ECO:0000313" key="6">
    <source>
        <dbReference type="EMBL" id="VDM50018.1"/>
    </source>
</evidence>
<dbReference type="Pfam" id="PF10292">
    <property type="entry name" value="7TM_GPCR_Srab"/>
    <property type="match status" value="1"/>
</dbReference>
<keyword evidence="3 5" id="KW-1133">Transmembrane helix</keyword>
<sequence length="234" mass="26667">MFVVVAIERGVACVRSSTYEGQGIQLAVCLQITVLLIALVLVAINVRNETIDYFAWETASGTMETTLTCAQIFLSPKALLVCALSITVLNITSLAGYIAVYRINMGRFERVVDKGGAHSLSERFQINEIIKAMRLLFPSIAVIQLENIITICIIIYVSSQIHYKKANDKDIVRLWNMEQVWNIMNFSTRKKIWFTDHRTHPTMARIFDGRGRLLTLTADQERILYFKRLSSSWK</sequence>
<dbReference type="InterPro" id="IPR019408">
    <property type="entry name" value="7TM_GPCR_serpentine_rcpt_Srab"/>
</dbReference>
<dbReference type="AlphaFoldDB" id="A0A183VD77"/>
<feature type="transmembrane region" description="Helical" evidence="5">
    <location>
        <begin position="24"/>
        <end position="44"/>
    </location>
</feature>
<gene>
    <name evidence="6" type="ORF">TCNE_LOCUS18697</name>
</gene>
<reference evidence="8" key="1">
    <citation type="submission" date="2016-06" db="UniProtKB">
        <authorList>
            <consortium name="WormBaseParasite"/>
        </authorList>
    </citation>
    <scope>IDENTIFICATION</scope>
</reference>
<name>A0A183VD77_TOXCA</name>
<organism evidence="7 8">
    <name type="scientific">Toxocara canis</name>
    <name type="common">Canine roundworm</name>
    <dbReference type="NCBI Taxonomy" id="6265"/>
    <lineage>
        <taxon>Eukaryota</taxon>
        <taxon>Metazoa</taxon>
        <taxon>Ecdysozoa</taxon>
        <taxon>Nematoda</taxon>
        <taxon>Chromadorea</taxon>
        <taxon>Rhabditida</taxon>
        <taxon>Spirurina</taxon>
        <taxon>Ascaridomorpha</taxon>
        <taxon>Ascaridoidea</taxon>
        <taxon>Toxocaridae</taxon>
        <taxon>Toxocara</taxon>
    </lineage>
</organism>
<evidence type="ECO:0000256" key="5">
    <source>
        <dbReference type="SAM" id="Phobius"/>
    </source>
</evidence>
<comment type="subcellular location">
    <subcellularLocation>
        <location evidence="1">Membrane</location>
        <topology evidence="1">Multi-pass membrane protein</topology>
    </subcellularLocation>
</comment>
<evidence type="ECO:0000256" key="4">
    <source>
        <dbReference type="ARBA" id="ARBA00023136"/>
    </source>
</evidence>
<evidence type="ECO:0000256" key="3">
    <source>
        <dbReference type="ARBA" id="ARBA00022989"/>
    </source>
</evidence>
<dbReference type="Proteomes" id="UP000050794">
    <property type="component" value="Unassembled WGS sequence"/>
</dbReference>
<dbReference type="GO" id="GO:0016020">
    <property type="term" value="C:membrane"/>
    <property type="evidence" value="ECO:0007669"/>
    <property type="project" value="UniProtKB-SubCell"/>
</dbReference>
<keyword evidence="4 5" id="KW-0472">Membrane</keyword>
<protein>
    <submittedName>
        <fullName evidence="8">G_PROTEIN_RECEP_F1_2 domain-containing protein</fullName>
    </submittedName>
</protein>
<accession>A0A183VD77</accession>
<evidence type="ECO:0000313" key="8">
    <source>
        <dbReference type="WBParaSite" id="TCNE_0001870101-mRNA-1"/>
    </source>
</evidence>
<proteinExistence type="predicted"/>
<keyword evidence="2 5" id="KW-0812">Transmembrane</keyword>